<organism evidence="1 2">
    <name type="scientific">Alteromonas arenosi</name>
    <dbReference type="NCBI Taxonomy" id="3055817"/>
    <lineage>
        <taxon>Bacteria</taxon>
        <taxon>Pseudomonadati</taxon>
        <taxon>Pseudomonadota</taxon>
        <taxon>Gammaproteobacteria</taxon>
        <taxon>Alteromonadales</taxon>
        <taxon>Alteromonadaceae</taxon>
        <taxon>Alteromonas/Salinimonas group</taxon>
        <taxon>Alteromonas</taxon>
    </lineage>
</organism>
<dbReference type="PIRSF" id="PIRSF006188">
    <property type="entry name" value="UCP006188"/>
    <property type="match status" value="1"/>
</dbReference>
<name>A0ABT7SXU9_9ALTE</name>
<protein>
    <submittedName>
        <fullName evidence="1">DUF1414 domain-containing protein</fullName>
    </submittedName>
</protein>
<gene>
    <name evidence="1" type="ORF">QTP81_10465</name>
</gene>
<proteinExistence type="predicted"/>
<dbReference type="RefSeq" id="WP_289365330.1">
    <property type="nucleotide sequence ID" value="NZ_JAUCBP010000007.1"/>
</dbReference>
<dbReference type="InterPro" id="IPR023202">
    <property type="entry name" value="YejL_sf"/>
</dbReference>
<dbReference type="EMBL" id="JAUCBP010000007">
    <property type="protein sequence ID" value="MDM7861021.1"/>
    <property type="molecule type" value="Genomic_DNA"/>
</dbReference>
<dbReference type="InterPro" id="IPR009857">
    <property type="entry name" value="UPF0352"/>
</dbReference>
<comment type="caution">
    <text evidence="1">The sequence shown here is derived from an EMBL/GenBank/DDBJ whole genome shotgun (WGS) entry which is preliminary data.</text>
</comment>
<dbReference type="SUPFAM" id="SSF158651">
    <property type="entry name" value="YejL-like"/>
    <property type="match status" value="1"/>
</dbReference>
<accession>A0ABT7SXU9</accession>
<sequence>MPIQSRYSTAQIETVMQAVVDTLNQHGCDRELSLMVLGNTVTTVLNQQFEPAQREAVAQQFCAALQKSLG</sequence>
<evidence type="ECO:0000313" key="1">
    <source>
        <dbReference type="EMBL" id="MDM7861021.1"/>
    </source>
</evidence>
<reference evidence="1 2" key="1">
    <citation type="submission" date="2023-06" db="EMBL/GenBank/DDBJ databases">
        <title>Alteromonas sp. ASW11-36 isolated from intertidal sand.</title>
        <authorList>
            <person name="Li Y."/>
        </authorList>
    </citation>
    <scope>NUCLEOTIDE SEQUENCE [LARGE SCALE GENOMIC DNA]</scope>
    <source>
        <strain evidence="1 2">ASW11-36</strain>
    </source>
</reference>
<dbReference type="Gene3D" id="1.10.3390.10">
    <property type="entry name" value="YejL-like"/>
    <property type="match status" value="1"/>
</dbReference>
<dbReference type="Pfam" id="PF07208">
    <property type="entry name" value="DUF1414"/>
    <property type="match status" value="1"/>
</dbReference>
<evidence type="ECO:0000313" key="2">
    <source>
        <dbReference type="Proteomes" id="UP001234343"/>
    </source>
</evidence>
<keyword evidence="2" id="KW-1185">Reference proteome</keyword>
<dbReference type="Proteomes" id="UP001234343">
    <property type="component" value="Unassembled WGS sequence"/>
</dbReference>